<comment type="caution">
    <text evidence="3">The sequence shown here is derived from an EMBL/GenBank/DDBJ whole genome shotgun (WGS) entry which is preliminary data.</text>
</comment>
<feature type="coiled-coil region" evidence="1">
    <location>
        <begin position="147"/>
        <end position="178"/>
    </location>
</feature>
<organism evidence="3 5">
    <name type="scientific">Bacillus canaveralius</name>
    <dbReference type="NCBI Taxonomy" id="1403243"/>
    <lineage>
        <taxon>Bacteria</taxon>
        <taxon>Bacillati</taxon>
        <taxon>Bacillota</taxon>
        <taxon>Bacilli</taxon>
        <taxon>Bacillales</taxon>
        <taxon>Bacillaceae</taxon>
        <taxon>Bacillus</taxon>
    </lineage>
</organism>
<dbReference type="AlphaFoldDB" id="A0A2N5GIL8"/>
<evidence type="ECO:0000313" key="4">
    <source>
        <dbReference type="EMBL" id="PLR98298.1"/>
    </source>
</evidence>
<sequence>MNLFLNGQLEPRLYIQEVPENETSNQTIFQRNLLADFIEEQQAINTMINQSVQHVDSSLKSSATEQKLYFEGMFTRIDDQELFALQMLDLLQNQEVVNQKVLQRLELLEKFNNQVSKNIESDEAINQAILDQLSFQDDSLKGLAHKLEKSEELSEGLAKQLESQQEMEKEILNKLNTEEIYHRTVMERLDEQDALTHKVMRQLEFLRESLFEQVLSLKEKLEKHFKLTSGFLFGMVSRKKGPDTDQHISKSQQKTPVGK</sequence>
<gene>
    <name evidence="3" type="ORF">CU635_17410</name>
    <name evidence="4" type="ORF">CVD25_07970</name>
</gene>
<evidence type="ECO:0000256" key="1">
    <source>
        <dbReference type="SAM" id="Coils"/>
    </source>
</evidence>
<reference evidence="3 5" key="1">
    <citation type="submission" date="2017-11" db="EMBL/GenBank/DDBJ databases">
        <title>Comparitive Functional Genomics of Dry Heat Resistant strains isolated from the Viking Spacecraft.</title>
        <authorList>
            <person name="Seuylemezian A."/>
            <person name="Cooper K."/>
            <person name="Vaishampayan P."/>
        </authorList>
    </citation>
    <scope>NUCLEOTIDE SEQUENCE [LARGE SCALE GENOMIC DNA]</scope>
    <source>
        <strain evidence="3 5">M4.6</strain>
    </source>
</reference>
<reference evidence="4 6" key="2">
    <citation type="submission" date="2017-12" db="EMBL/GenBank/DDBJ databases">
        <title>Comparative Functional Genomics of Dry Heat Resistant strains isolated from the Viking Spacecraft.</title>
        <authorList>
            <person name="Seuylemezian A."/>
            <person name="Cooper K."/>
            <person name="Vaishampayan P."/>
        </authorList>
    </citation>
    <scope>NUCLEOTIDE SEQUENCE [LARGE SCALE GENOMIC DNA]</scope>
    <source>
        <strain evidence="4 6">ATCC 29669</strain>
    </source>
</reference>
<name>A0A2N5GIL8_9BACI</name>
<proteinExistence type="predicted"/>
<accession>A0A2N5GIL8</accession>
<dbReference type="Proteomes" id="UP000235114">
    <property type="component" value="Unassembled WGS sequence"/>
</dbReference>
<dbReference type="RefSeq" id="WP_101578651.1">
    <property type="nucleotide sequence ID" value="NZ_PGVA01000044.1"/>
</dbReference>
<dbReference type="Proteomes" id="UP000234951">
    <property type="component" value="Unassembled WGS sequence"/>
</dbReference>
<keyword evidence="6" id="KW-1185">Reference proteome</keyword>
<feature type="compositionally biased region" description="Polar residues" evidence="2">
    <location>
        <begin position="249"/>
        <end position="259"/>
    </location>
</feature>
<feature type="region of interest" description="Disordered" evidence="2">
    <location>
        <begin position="238"/>
        <end position="259"/>
    </location>
</feature>
<dbReference type="EMBL" id="PGVD01000022">
    <property type="protein sequence ID" value="PLR98298.1"/>
    <property type="molecule type" value="Genomic_DNA"/>
</dbReference>
<evidence type="ECO:0000256" key="2">
    <source>
        <dbReference type="SAM" id="MobiDB-lite"/>
    </source>
</evidence>
<evidence type="ECO:0000313" key="5">
    <source>
        <dbReference type="Proteomes" id="UP000234951"/>
    </source>
</evidence>
<dbReference type="OrthoDB" id="2927922at2"/>
<evidence type="ECO:0000313" key="3">
    <source>
        <dbReference type="EMBL" id="PLR80826.1"/>
    </source>
</evidence>
<dbReference type="EMBL" id="PGVA01000044">
    <property type="protein sequence ID" value="PLR80826.1"/>
    <property type="molecule type" value="Genomic_DNA"/>
</dbReference>
<keyword evidence="1" id="KW-0175">Coiled coil</keyword>
<protein>
    <submittedName>
        <fullName evidence="3">Uncharacterized protein</fullName>
    </submittedName>
</protein>
<evidence type="ECO:0000313" key="6">
    <source>
        <dbReference type="Proteomes" id="UP000235114"/>
    </source>
</evidence>